<dbReference type="EMBL" id="JAGFBF010000005">
    <property type="protein sequence ID" value="MBO2990500.1"/>
    <property type="molecule type" value="Genomic_DNA"/>
</dbReference>
<evidence type="ECO:0000256" key="1">
    <source>
        <dbReference type="ARBA" id="ARBA00004651"/>
    </source>
</evidence>
<keyword evidence="16" id="KW-1185">Reference proteome</keyword>
<evidence type="ECO:0000313" key="15">
    <source>
        <dbReference type="EMBL" id="MBO2990500.1"/>
    </source>
</evidence>
<feature type="region of interest" description="Disordered" evidence="11">
    <location>
        <begin position="453"/>
        <end position="485"/>
    </location>
</feature>
<comment type="similarity">
    <text evidence="2">Belongs to the UPF0053 family.</text>
</comment>
<dbReference type="InterPro" id="IPR002550">
    <property type="entry name" value="CNNM"/>
</dbReference>
<dbReference type="InterPro" id="IPR044751">
    <property type="entry name" value="Ion_transp-like_CBS"/>
</dbReference>
<name>A0A939QE68_9MICO</name>
<dbReference type="InterPro" id="IPR000644">
    <property type="entry name" value="CBS_dom"/>
</dbReference>
<comment type="caution">
    <text evidence="15">The sequence shown here is derived from an EMBL/GenBank/DDBJ whole genome shotgun (WGS) entry which is preliminary data.</text>
</comment>
<dbReference type="GO" id="GO:0005886">
    <property type="term" value="C:plasma membrane"/>
    <property type="evidence" value="ECO:0007669"/>
    <property type="project" value="UniProtKB-SubCell"/>
</dbReference>
<dbReference type="Pfam" id="PF03471">
    <property type="entry name" value="CorC_HlyC"/>
    <property type="match status" value="1"/>
</dbReference>
<feature type="domain" description="CBS" evidence="13">
    <location>
        <begin position="287"/>
        <end position="344"/>
    </location>
</feature>
<keyword evidence="8 10" id="KW-0472">Membrane</keyword>
<keyword evidence="4 10" id="KW-0812">Transmembrane</keyword>
<evidence type="ECO:0000259" key="14">
    <source>
        <dbReference type="PROSITE" id="PS51846"/>
    </source>
</evidence>
<evidence type="ECO:0000313" key="16">
    <source>
        <dbReference type="Proteomes" id="UP000668403"/>
    </source>
</evidence>
<dbReference type="Gene3D" id="3.30.465.10">
    <property type="match status" value="1"/>
</dbReference>
<evidence type="ECO:0000256" key="10">
    <source>
        <dbReference type="PROSITE-ProRule" id="PRU01193"/>
    </source>
</evidence>
<evidence type="ECO:0000256" key="3">
    <source>
        <dbReference type="ARBA" id="ARBA00022475"/>
    </source>
</evidence>
<evidence type="ECO:0000256" key="4">
    <source>
        <dbReference type="ARBA" id="ARBA00022692"/>
    </source>
</evidence>
<dbReference type="SUPFAM" id="SSF56176">
    <property type="entry name" value="FAD-binding/transporter-associated domain-like"/>
    <property type="match status" value="1"/>
</dbReference>
<dbReference type="InterPro" id="IPR005170">
    <property type="entry name" value="Transptr-assoc_dom"/>
</dbReference>
<dbReference type="PROSITE" id="PS51846">
    <property type="entry name" value="CNNM"/>
    <property type="match status" value="1"/>
</dbReference>
<dbReference type="InterPro" id="IPR036318">
    <property type="entry name" value="FAD-bd_PCMH-like_sf"/>
</dbReference>
<keyword evidence="5" id="KW-0677">Repeat</keyword>
<feature type="transmembrane region" description="Helical" evidence="12">
    <location>
        <begin position="62"/>
        <end position="82"/>
    </location>
</feature>
<evidence type="ECO:0000256" key="2">
    <source>
        <dbReference type="ARBA" id="ARBA00006337"/>
    </source>
</evidence>
<dbReference type="CDD" id="cd04590">
    <property type="entry name" value="CBS_pair_CorC_HlyC_assoc"/>
    <property type="match status" value="1"/>
</dbReference>
<dbReference type="InterPro" id="IPR051676">
    <property type="entry name" value="UPF0053_domain"/>
</dbReference>
<comment type="subcellular location">
    <subcellularLocation>
        <location evidence="1">Cell membrane</location>
        <topology evidence="1">Multi-pass membrane protein</topology>
    </subcellularLocation>
</comment>
<dbReference type="Gene3D" id="3.10.580.10">
    <property type="entry name" value="CBS-domain"/>
    <property type="match status" value="1"/>
</dbReference>
<gene>
    <name evidence="15" type="ORF">J4H85_10900</name>
</gene>
<evidence type="ECO:0000256" key="9">
    <source>
        <dbReference type="PROSITE-ProRule" id="PRU00703"/>
    </source>
</evidence>
<dbReference type="Pfam" id="PF01595">
    <property type="entry name" value="CNNM"/>
    <property type="match status" value="1"/>
</dbReference>
<dbReference type="PANTHER" id="PTHR43099:SF6">
    <property type="entry name" value="UPF0053 PROTEIN RV1842C"/>
    <property type="match status" value="1"/>
</dbReference>
<reference evidence="15" key="1">
    <citation type="submission" date="2021-03" db="EMBL/GenBank/DDBJ databases">
        <title>Leucobacter chromiisoli sp. nov., isolated from chromium-containing soil of chemical plant.</title>
        <authorList>
            <person name="Xu Z."/>
        </authorList>
    </citation>
    <scope>NUCLEOTIDE SEQUENCE</scope>
    <source>
        <strain evidence="15">K 70/01</strain>
    </source>
</reference>
<feature type="transmembrane region" description="Helical" evidence="12">
    <location>
        <begin position="102"/>
        <end position="124"/>
    </location>
</feature>
<feature type="transmembrane region" description="Helical" evidence="12">
    <location>
        <begin position="6"/>
        <end position="27"/>
    </location>
</feature>
<protein>
    <submittedName>
        <fullName evidence="15">HlyC/CorC family transporter</fullName>
    </submittedName>
</protein>
<dbReference type="PANTHER" id="PTHR43099">
    <property type="entry name" value="UPF0053 PROTEIN YRKA"/>
    <property type="match status" value="1"/>
</dbReference>
<dbReference type="Pfam" id="PF00571">
    <property type="entry name" value="CBS"/>
    <property type="match status" value="2"/>
</dbReference>
<keyword evidence="3" id="KW-1003">Cell membrane</keyword>
<dbReference type="InterPro" id="IPR016169">
    <property type="entry name" value="FAD-bd_PCMH_sub2"/>
</dbReference>
<dbReference type="SMART" id="SM00116">
    <property type="entry name" value="CBS"/>
    <property type="match status" value="2"/>
</dbReference>
<evidence type="ECO:0000256" key="12">
    <source>
        <dbReference type="SAM" id="Phobius"/>
    </source>
</evidence>
<feature type="domain" description="CNNM transmembrane" evidence="14">
    <location>
        <begin position="4"/>
        <end position="207"/>
    </location>
</feature>
<dbReference type="SMART" id="SM01091">
    <property type="entry name" value="CorC_HlyC"/>
    <property type="match status" value="1"/>
</dbReference>
<keyword evidence="7 9" id="KW-0129">CBS domain</keyword>
<organism evidence="15 16">
    <name type="scientific">Leucobacter tardus</name>
    <dbReference type="NCBI Taxonomy" id="501483"/>
    <lineage>
        <taxon>Bacteria</taxon>
        <taxon>Bacillati</taxon>
        <taxon>Actinomycetota</taxon>
        <taxon>Actinomycetes</taxon>
        <taxon>Micrococcales</taxon>
        <taxon>Microbacteriaceae</taxon>
        <taxon>Leucobacter</taxon>
    </lineage>
</organism>
<accession>A0A939QE68</accession>
<dbReference type="SUPFAM" id="SSF54631">
    <property type="entry name" value="CBS-domain pair"/>
    <property type="match status" value="1"/>
</dbReference>
<evidence type="ECO:0000256" key="7">
    <source>
        <dbReference type="ARBA" id="ARBA00023122"/>
    </source>
</evidence>
<dbReference type="RefSeq" id="WP_208239521.1">
    <property type="nucleotide sequence ID" value="NZ_BAAAQU010000002.1"/>
</dbReference>
<sequence length="485" mass="51383">MLTAVLTLVVGIIVVLVIIALNGYFVAQEFAYMSVDRSRLAASAHSGDAGARRALAVTKRTSFMLSGAQLGITVTGLLVGYVAEPLIGASLGVLLGGVGIPLAVSVTAGTVFTLVAATVIQMIFAELYPKNLAIAAPEPLARALARSTLIYLLLFGWLIAVFDRAANGLLRLIRVEPVHDVDASASPEDLKRAVADSRESGDLPDNLSMLIDRVLDFPDEDVEHAMISRSRVATVEADTTLANLRALMAHEHSRYPVVDGGDEPIGVVQLVDLLRTDLADDAPVTQIMRAPLFVPALMPLPDALEEMSEAHAKFACVIDEYGGFAGVLTTEDLAEELVGEITDEHDDDAAAAIVAEPGGTWLVDGEVHLDEVQRAIGHDLPAGDYETIAGLVISVDRGFPEAGETVRVPLPDDPADLVLPRPVRRELQVDVLGISKHVPDSMRIAVVELEDAEDAVDGAAAEQAPVEEDQDTGAADGADEAEARR</sequence>
<dbReference type="PROSITE" id="PS51371">
    <property type="entry name" value="CBS"/>
    <property type="match status" value="2"/>
</dbReference>
<dbReference type="InterPro" id="IPR046342">
    <property type="entry name" value="CBS_dom_sf"/>
</dbReference>
<proteinExistence type="inferred from homology"/>
<evidence type="ECO:0000256" key="8">
    <source>
        <dbReference type="ARBA" id="ARBA00023136"/>
    </source>
</evidence>
<evidence type="ECO:0000256" key="5">
    <source>
        <dbReference type="ARBA" id="ARBA00022737"/>
    </source>
</evidence>
<evidence type="ECO:0000256" key="6">
    <source>
        <dbReference type="ARBA" id="ARBA00022989"/>
    </source>
</evidence>
<dbReference type="GO" id="GO:0050660">
    <property type="term" value="F:flavin adenine dinucleotide binding"/>
    <property type="evidence" value="ECO:0007669"/>
    <property type="project" value="InterPro"/>
</dbReference>
<dbReference type="Proteomes" id="UP000668403">
    <property type="component" value="Unassembled WGS sequence"/>
</dbReference>
<keyword evidence="6 10" id="KW-1133">Transmembrane helix</keyword>
<feature type="transmembrane region" description="Helical" evidence="12">
    <location>
        <begin position="144"/>
        <end position="162"/>
    </location>
</feature>
<feature type="domain" description="CBS" evidence="13">
    <location>
        <begin position="226"/>
        <end position="284"/>
    </location>
</feature>
<dbReference type="AlphaFoldDB" id="A0A939QE68"/>
<evidence type="ECO:0000259" key="13">
    <source>
        <dbReference type="PROSITE" id="PS51371"/>
    </source>
</evidence>
<evidence type="ECO:0000256" key="11">
    <source>
        <dbReference type="SAM" id="MobiDB-lite"/>
    </source>
</evidence>